<accession>A0A0L6VJ02</accession>
<comment type="caution">
    <text evidence="8">The sequence shown here is derived from an EMBL/GenBank/DDBJ whole genome shotgun (WGS) entry which is preliminary data.</text>
</comment>
<name>A0A0L6VJ02_9BASI</name>
<dbReference type="Gene3D" id="3.50.80.10">
    <property type="entry name" value="D-tyrosyl-tRNA(Tyr) deacylase"/>
    <property type="match status" value="1"/>
</dbReference>
<keyword evidence="9" id="KW-1185">Reference proteome</keyword>
<dbReference type="GO" id="GO:0051500">
    <property type="term" value="F:D-tyrosyl-tRNA(Tyr) deacylase activity"/>
    <property type="evidence" value="ECO:0007669"/>
    <property type="project" value="TreeGrafter"/>
</dbReference>
<comment type="catalytic activity">
    <reaction evidence="5">
        <text>glycyl-tRNA(Ala) + H2O = tRNA(Ala) + glycine + H(+)</text>
        <dbReference type="Rhea" id="RHEA:53744"/>
        <dbReference type="Rhea" id="RHEA-COMP:9657"/>
        <dbReference type="Rhea" id="RHEA-COMP:13640"/>
        <dbReference type="ChEBI" id="CHEBI:15377"/>
        <dbReference type="ChEBI" id="CHEBI:15378"/>
        <dbReference type="ChEBI" id="CHEBI:57305"/>
        <dbReference type="ChEBI" id="CHEBI:78442"/>
        <dbReference type="ChEBI" id="CHEBI:78522"/>
        <dbReference type="EC" id="3.1.1.96"/>
    </reaction>
</comment>
<evidence type="ECO:0000256" key="7">
    <source>
        <dbReference type="SAM" id="MobiDB-lite"/>
    </source>
</evidence>
<dbReference type="VEuPathDB" id="FungiDB:VP01_160g8"/>
<dbReference type="PANTHER" id="PTHR10472:SF5">
    <property type="entry name" value="D-AMINOACYL-TRNA DEACYLASE 1"/>
    <property type="match status" value="1"/>
</dbReference>
<dbReference type="AlphaFoldDB" id="A0A0L6VJ02"/>
<organism evidence="8 9">
    <name type="scientific">Puccinia sorghi</name>
    <dbReference type="NCBI Taxonomy" id="27349"/>
    <lineage>
        <taxon>Eukaryota</taxon>
        <taxon>Fungi</taxon>
        <taxon>Dikarya</taxon>
        <taxon>Basidiomycota</taxon>
        <taxon>Pucciniomycotina</taxon>
        <taxon>Pucciniomycetes</taxon>
        <taxon>Pucciniales</taxon>
        <taxon>Pucciniaceae</taxon>
        <taxon>Puccinia</taxon>
    </lineage>
</organism>
<dbReference type="OrthoDB" id="275783at2759"/>
<dbReference type="GO" id="GO:0005737">
    <property type="term" value="C:cytoplasm"/>
    <property type="evidence" value="ECO:0007669"/>
    <property type="project" value="InterPro"/>
</dbReference>
<evidence type="ECO:0000313" key="9">
    <source>
        <dbReference type="Proteomes" id="UP000037035"/>
    </source>
</evidence>
<dbReference type="SUPFAM" id="SSF69500">
    <property type="entry name" value="DTD-like"/>
    <property type="match status" value="1"/>
</dbReference>
<dbReference type="PANTHER" id="PTHR10472">
    <property type="entry name" value="D-TYROSYL-TRNA TYR DEACYLASE"/>
    <property type="match status" value="1"/>
</dbReference>
<feature type="region of interest" description="Disordered" evidence="7">
    <location>
        <begin position="73"/>
        <end position="107"/>
    </location>
</feature>
<evidence type="ECO:0000256" key="4">
    <source>
        <dbReference type="ARBA" id="ARBA00032747"/>
    </source>
</evidence>
<dbReference type="EC" id="3.1.1.96" evidence="2"/>
<protein>
    <recommendedName>
        <fullName evidence="3">D-aminoacyl-tRNA deacylase</fullName>
        <ecNumber evidence="2">3.1.1.96</ecNumber>
    </recommendedName>
    <alternativeName>
        <fullName evidence="4">Gly-tRNA(Ala) deacylase</fullName>
    </alternativeName>
</protein>
<dbReference type="STRING" id="27349.A0A0L6VJ02"/>
<evidence type="ECO:0000313" key="8">
    <source>
        <dbReference type="EMBL" id="KNZ60100.1"/>
    </source>
</evidence>
<evidence type="ECO:0000256" key="1">
    <source>
        <dbReference type="ARBA" id="ARBA00009673"/>
    </source>
</evidence>
<proteinExistence type="inferred from homology"/>
<sequence>MSVSQVIAGHAFVVVLKYCHTQLFVAAVSDVSGVQASTSESELHCSAIFKVASVNQCLGLEVTDPADTRRWGRIPPVWDTDDLDPEPDESYSQEYHHEGSHPEGHLGIGHRQLEISRIGRGLCVLLGIGIGELNEPKREYIQGGEDDAAQEMEYIVDKILSLRLFPSVHEPAEPSASPVSLSPTRQIQSELPTDPANSSHTALSSSSHNNTLLLDSPHPVKQWALSVKDIHAEILIVSQFTLMAKTKKGSKPDFHRAMVNGDTTTESNPLVTFSLLEHYSTQHDSSDHGHPFFFFFLCVWQGIVTEGEFGAMMQVDISNEGPVTIILDTNDK</sequence>
<feature type="compositionally biased region" description="Acidic residues" evidence="7">
    <location>
        <begin position="79"/>
        <end position="91"/>
    </location>
</feature>
<evidence type="ECO:0000256" key="3">
    <source>
        <dbReference type="ARBA" id="ARBA00020007"/>
    </source>
</evidence>
<evidence type="ECO:0000256" key="5">
    <source>
        <dbReference type="ARBA" id="ARBA00047676"/>
    </source>
</evidence>
<reference evidence="8 9" key="1">
    <citation type="submission" date="2015-08" db="EMBL/GenBank/DDBJ databases">
        <title>Next Generation Sequencing and Analysis of the Genome of Puccinia sorghi L Schw, the Causal Agent of Maize Common Rust.</title>
        <authorList>
            <person name="Rochi L."/>
            <person name="Burguener G."/>
            <person name="Darino M."/>
            <person name="Turjanski A."/>
            <person name="Kreff E."/>
            <person name="Dieguez M.J."/>
            <person name="Sacco F."/>
        </authorList>
    </citation>
    <scope>NUCLEOTIDE SEQUENCE [LARGE SCALE GENOMIC DNA]</scope>
    <source>
        <strain evidence="8 9">RO10H11247</strain>
    </source>
</reference>
<feature type="compositionally biased region" description="Low complexity" evidence="7">
    <location>
        <begin position="196"/>
        <end position="207"/>
    </location>
</feature>
<comment type="similarity">
    <text evidence="1">Belongs to the DTD family.</text>
</comment>
<gene>
    <name evidence="8" type="ORF">VP01_160g8</name>
</gene>
<evidence type="ECO:0000256" key="6">
    <source>
        <dbReference type="ARBA" id="ARBA00048018"/>
    </source>
</evidence>
<dbReference type="Pfam" id="PF02580">
    <property type="entry name" value="Tyr_Deacylase"/>
    <property type="match status" value="1"/>
</dbReference>
<feature type="compositionally biased region" description="Polar residues" evidence="7">
    <location>
        <begin position="177"/>
        <end position="191"/>
    </location>
</feature>
<feature type="compositionally biased region" description="Basic and acidic residues" evidence="7">
    <location>
        <begin position="94"/>
        <end position="104"/>
    </location>
</feature>
<evidence type="ECO:0000256" key="2">
    <source>
        <dbReference type="ARBA" id="ARBA00013056"/>
    </source>
</evidence>
<dbReference type="EMBL" id="LAVV01006404">
    <property type="protein sequence ID" value="KNZ60100.1"/>
    <property type="molecule type" value="Genomic_DNA"/>
</dbReference>
<dbReference type="InterPro" id="IPR003732">
    <property type="entry name" value="Daa-tRNA_deacyls_DTD"/>
</dbReference>
<comment type="catalytic activity">
    <reaction evidence="6">
        <text>a D-aminoacyl-tRNA + H2O = a tRNA + a D-alpha-amino acid + H(+)</text>
        <dbReference type="Rhea" id="RHEA:13953"/>
        <dbReference type="Rhea" id="RHEA-COMP:10123"/>
        <dbReference type="Rhea" id="RHEA-COMP:10124"/>
        <dbReference type="ChEBI" id="CHEBI:15377"/>
        <dbReference type="ChEBI" id="CHEBI:15378"/>
        <dbReference type="ChEBI" id="CHEBI:59871"/>
        <dbReference type="ChEBI" id="CHEBI:78442"/>
        <dbReference type="ChEBI" id="CHEBI:79333"/>
        <dbReference type="EC" id="3.1.1.96"/>
    </reaction>
</comment>
<dbReference type="InterPro" id="IPR023509">
    <property type="entry name" value="DTD-like_sf"/>
</dbReference>
<feature type="region of interest" description="Disordered" evidence="7">
    <location>
        <begin position="171"/>
        <end position="207"/>
    </location>
</feature>
<dbReference type="Proteomes" id="UP000037035">
    <property type="component" value="Unassembled WGS sequence"/>
</dbReference>